<evidence type="ECO:0000313" key="6">
    <source>
        <dbReference type="Proteomes" id="UP001595444"/>
    </source>
</evidence>
<organism evidence="5 6">
    <name type="scientific">Kordiimonas pumila</name>
    <dbReference type="NCBI Taxonomy" id="2161677"/>
    <lineage>
        <taxon>Bacteria</taxon>
        <taxon>Pseudomonadati</taxon>
        <taxon>Pseudomonadota</taxon>
        <taxon>Alphaproteobacteria</taxon>
        <taxon>Kordiimonadales</taxon>
        <taxon>Kordiimonadaceae</taxon>
        <taxon>Kordiimonas</taxon>
    </lineage>
</organism>
<dbReference type="EMBL" id="JBHRSL010000002">
    <property type="protein sequence ID" value="MFC3050686.1"/>
    <property type="molecule type" value="Genomic_DNA"/>
</dbReference>
<dbReference type="Pfam" id="PF12833">
    <property type="entry name" value="HTH_18"/>
    <property type="match status" value="1"/>
</dbReference>
<comment type="caution">
    <text evidence="5">The sequence shown here is derived from an EMBL/GenBank/DDBJ whole genome shotgun (WGS) entry which is preliminary data.</text>
</comment>
<evidence type="ECO:0000256" key="3">
    <source>
        <dbReference type="ARBA" id="ARBA00023163"/>
    </source>
</evidence>
<reference evidence="6" key="1">
    <citation type="journal article" date="2019" name="Int. J. Syst. Evol. Microbiol.">
        <title>The Global Catalogue of Microorganisms (GCM) 10K type strain sequencing project: providing services to taxonomists for standard genome sequencing and annotation.</title>
        <authorList>
            <consortium name="The Broad Institute Genomics Platform"/>
            <consortium name="The Broad Institute Genome Sequencing Center for Infectious Disease"/>
            <person name="Wu L."/>
            <person name="Ma J."/>
        </authorList>
    </citation>
    <scope>NUCLEOTIDE SEQUENCE [LARGE SCALE GENOMIC DNA]</scope>
    <source>
        <strain evidence="6">KCTC 62164</strain>
    </source>
</reference>
<keyword evidence="6" id="KW-1185">Reference proteome</keyword>
<dbReference type="PANTHER" id="PTHR47893:SF1">
    <property type="entry name" value="REGULATORY PROTEIN PCHR"/>
    <property type="match status" value="1"/>
</dbReference>
<protein>
    <submittedName>
        <fullName evidence="5">Helix-turn-helix domain-containing protein</fullName>
    </submittedName>
</protein>
<evidence type="ECO:0000259" key="4">
    <source>
        <dbReference type="PROSITE" id="PS01124"/>
    </source>
</evidence>
<feature type="domain" description="HTH araC/xylS-type" evidence="4">
    <location>
        <begin position="253"/>
        <end position="351"/>
    </location>
</feature>
<dbReference type="SMART" id="SM00342">
    <property type="entry name" value="HTH_ARAC"/>
    <property type="match status" value="1"/>
</dbReference>
<name>A0ABV7D0K6_9PROT</name>
<sequence>MPKNMTLEQSFETTSVTRSIPTLLDLMAEIKGNKTFLAKGAAGHYEDISGCKGFRHIYAPQLAKGGIEFYELETGLWIIIVDMTTEQVMLRQHSFGGMLVLSAVLKADIDIMPASNQTKDGFATGTCMLYGIESDGFFETVYDPKRTLKWVSVIIDPDCFFDATHLSPQDIPEAIQAFFTEKTPLARRNIPMTREEALVATQMVECRLTGSYRSAFLKAKTLELLCHVFSGFKLSSNPQTGLILTAKDFARIERAKRYIQSSLSDRPNIEELAYAVDLSRHKLQLGFKQLYGDTVAHVREKMRLEYALNLIRTSEMSMIQIALETGYGHQASFTRAFKAAYGVSPIEVRRSDIKVSATDLRKAP</sequence>
<evidence type="ECO:0000256" key="2">
    <source>
        <dbReference type="ARBA" id="ARBA00023125"/>
    </source>
</evidence>
<keyword evidence="3" id="KW-0804">Transcription</keyword>
<dbReference type="InterPro" id="IPR018060">
    <property type="entry name" value="HTH_AraC"/>
</dbReference>
<dbReference type="InterPro" id="IPR018062">
    <property type="entry name" value="HTH_AraC-typ_CS"/>
</dbReference>
<dbReference type="InterPro" id="IPR009057">
    <property type="entry name" value="Homeodomain-like_sf"/>
</dbReference>
<keyword evidence="2" id="KW-0238">DNA-binding</keyword>
<dbReference type="Gene3D" id="1.10.10.60">
    <property type="entry name" value="Homeodomain-like"/>
    <property type="match status" value="2"/>
</dbReference>
<gene>
    <name evidence="5" type="ORF">ACFOKA_02085</name>
</gene>
<dbReference type="RefSeq" id="WP_194212790.1">
    <property type="nucleotide sequence ID" value="NZ_CP061205.1"/>
</dbReference>
<evidence type="ECO:0000256" key="1">
    <source>
        <dbReference type="ARBA" id="ARBA00023015"/>
    </source>
</evidence>
<evidence type="ECO:0000313" key="5">
    <source>
        <dbReference type="EMBL" id="MFC3050686.1"/>
    </source>
</evidence>
<dbReference type="InterPro" id="IPR053142">
    <property type="entry name" value="PchR_regulatory_protein"/>
</dbReference>
<dbReference type="PROSITE" id="PS01124">
    <property type="entry name" value="HTH_ARAC_FAMILY_2"/>
    <property type="match status" value="1"/>
</dbReference>
<dbReference type="Proteomes" id="UP001595444">
    <property type="component" value="Unassembled WGS sequence"/>
</dbReference>
<accession>A0ABV7D0K6</accession>
<keyword evidence="1" id="KW-0805">Transcription regulation</keyword>
<dbReference type="SUPFAM" id="SSF46689">
    <property type="entry name" value="Homeodomain-like"/>
    <property type="match status" value="2"/>
</dbReference>
<proteinExistence type="predicted"/>
<dbReference type="InterPro" id="IPR020449">
    <property type="entry name" value="Tscrpt_reg_AraC-type_HTH"/>
</dbReference>
<dbReference type="PANTHER" id="PTHR47893">
    <property type="entry name" value="REGULATORY PROTEIN PCHR"/>
    <property type="match status" value="1"/>
</dbReference>
<dbReference type="PROSITE" id="PS00041">
    <property type="entry name" value="HTH_ARAC_FAMILY_1"/>
    <property type="match status" value="1"/>
</dbReference>
<dbReference type="PRINTS" id="PR00032">
    <property type="entry name" value="HTHARAC"/>
</dbReference>